<dbReference type="AlphaFoldDB" id="A0A226F6P5"/>
<evidence type="ECO:0000313" key="3">
    <source>
        <dbReference type="EMBL" id="OXA65124.1"/>
    </source>
</evidence>
<feature type="region of interest" description="Disordered" evidence="1">
    <location>
        <begin position="134"/>
        <end position="235"/>
    </location>
</feature>
<sequence length="355" mass="39579">MGRPETQEMMPSVSSLRDQASRCGRLKKLSGKGILTSGTWRERFCLLVKNKLYYYENDEGNGTEKYCGTVNLDYFDTCTEASTRMARKATNVLVIGSSDKGFFESHSGRHYFSAETLPEMKEWVNAINSAMKNHIRKEKKTTRDGSLTPGQTKRDSSTKTKSKQQDDSPTGTLPRTGARLDNLTKGRPRGPQGRRLPRKPQRPNGTPNETDPVLDSEDEMGVARDSSHGRAATMVESSLETNLKIRLEFESKSEDELRVNNSIYLSDATSCSNNQSPNAKRLSFEQAWFITLPDSPRKSGSKLEEEDNTSDYSSMHGSPPSTKSSKRSPSASPTNNPPARNSLKSRLEKFLCSLL</sequence>
<dbReference type="Pfam" id="PF00169">
    <property type="entry name" value="PH"/>
    <property type="match status" value="1"/>
</dbReference>
<dbReference type="EMBL" id="LNIX01000001">
    <property type="protein sequence ID" value="OXA65124.1"/>
    <property type="molecule type" value="Genomic_DNA"/>
</dbReference>
<dbReference type="InterPro" id="IPR011993">
    <property type="entry name" value="PH-like_dom_sf"/>
</dbReference>
<dbReference type="OrthoDB" id="6358316at2759"/>
<organism evidence="3 4">
    <name type="scientific">Folsomia candida</name>
    <name type="common">Springtail</name>
    <dbReference type="NCBI Taxonomy" id="158441"/>
    <lineage>
        <taxon>Eukaryota</taxon>
        <taxon>Metazoa</taxon>
        <taxon>Ecdysozoa</taxon>
        <taxon>Arthropoda</taxon>
        <taxon>Hexapoda</taxon>
        <taxon>Collembola</taxon>
        <taxon>Entomobryomorpha</taxon>
        <taxon>Isotomoidea</taxon>
        <taxon>Isotomidae</taxon>
        <taxon>Proisotominae</taxon>
        <taxon>Folsomia</taxon>
    </lineage>
</organism>
<evidence type="ECO:0000313" key="4">
    <source>
        <dbReference type="Proteomes" id="UP000198287"/>
    </source>
</evidence>
<proteinExistence type="predicted"/>
<dbReference type="OMA" id="WVNCINS"/>
<feature type="compositionally biased region" description="Basic and acidic residues" evidence="1">
    <location>
        <begin position="152"/>
        <end position="166"/>
    </location>
</feature>
<feature type="compositionally biased region" description="Low complexity" evidence="1">
    <location>
        <begin position="318"/>
        <end position="342"/>
    </location>
</feature>
<dbReference type="PROSITE" id="PS50003">
    <property type="entry name" value="PH_DOMAIN"/>
    <property type="match status" value="1"/>
</dbReference>
<feature type="region of interest" description="Disordered" evidence="1">
    <location>
        <begin position="293"/>
        <end position="345"/>
    </location>
</feature>
<dbReference type="Proteomes" id="UP000198287">
    <property type="component" value="Unassembled WGS sequence"/>
</dbReference>
<accession>A0A226F6P5</accession>
<gene>
    <name evidence="3" type="ORF">Fcan01_02479</name>
</gene>
<feature type="domain" description="PH" evidence="2">
    <location>
        <begin position="19"/>
        <end position="132"/>
    </location>
</feature>
<reference evidence="3 4" key="1">
    <citation type="submission" date="2015-12" db="EMBL/GenBank/DDBJ databases">
        <title>The genome of Folsomia candida.</title>
        <authorList>
            <person name="Faddeeva A."/>
            <person name="Derks M.F."/>
            <person name="Anvar Y."/>
            <person name="Smit S."/>
            <person name="Van Straalen N."/>
            <person name="Roelofs D."/>
        </authorList>
    </citation>
    <scope>NUCLEOTIDE SEQUENCE [LARGE SCALE GENOMIC DNA]</scope>
    <source>
        <strain evidence="3 4">VU population</strain>
        <tissue evidence="3">Whole body</tissue>
    </source>
</reference>
<dbReference type="Gene3D" id="2.30.29.30">
    <property type="entry name" value="Pleckstrin-homology domain (PH domain)/Phosphotyrosine-binding domain (PTB)"/>
    <property type="match status" value="1"/>
</dbReference>
<keyword evidence="4" id="KW-1185">Reference proteome</keyword>
<comment type="caution">
    <text evidence="3">The sequence shown here is derived from an EMBL/GenBank/DDBJ whole genome shotgun (WGS) entry which is preliminary data.</text>
</comment>
<evidence type="ECO:0000259" key="2">
    <source>
        <dbReference type="PROSITE" id="PS50003"/>
    </source>
</evidence>
<name>A0A226F6P5_FOLCA</name>
<dbReference type="SUPFAM" id="SSF50729">
    <property type="entry name" value="PH domain-like"/>
    <property type="match status" value="1"/>
</dbReference>
<dbReference type="InterPro" id="IPR001849">
    <property type="entry name" value="PH_domain"/>
</dbReference>
<dbReference type="SMART" id="SM00233">
    <property type="entry name" value="PH"/>
    <property type="match status" value="1"/>
</dbReference>
<evidence type="ECO:0000256" key="1">
    <source>
        <dbReference type="SAM" id="MobiDB-lite"/>
    </source>
</evidence>
<protein>
    <submittedName>
        <fullName evidence="3">Pleckstrin y domain-containing family A member 6</fullName>
    </submittedName>
</protein>